<organism evidence="1">
    <name type="scientific">Cacopsylla melanoneura</name>
    <dbReference type="NCBI Taxonomy" id="428564"/>
    <lineage>
        <taxon>Eukaryota</taxon>
        <taxon>Metazoa</taxon>
        <taxon>Ecdysozoa</taxon>
        <taxon>Arthropoda</taxon>
        <taxon>Hexapoda</taxon>
        <taxon>Insecta</taxon>
        <taxon>Pterygota</taxon>
        <taxon>Neoptera</taxon>
        <taxon>Paraneoptera</taxon>
        <taxon>Hemiptera</taxon>
        <taxon>Sternorrhyncha</taxon>
        <taxon>Psylloidea</taxon>
        <taxon>Psyllidae</taxon>
        <taxon>Psyllinae</taxon>
        <taxon>Cacopsylla</taxon>
    </lineage>
</organism>
<sequence length="140" mass="16321">MGYFLQHFADKDNELRIRKGGGGGEIKLIFVACHIIAKKFKLRINKNKSYVILYKCRIYIVKYLHYIGNTKIHKQTNILGATSDKSSVDFELDFKLFPYALKEKVYLNQISLRIPLFPLPKTSLQRQTTQTHCQFLFTST</sequence>
<proteinExistence type="predicted"/>
<accession>A0A8D9F9Z7</accession>
<name>A0A8D9F9Z7_9HEMI</name>
<evidence type="ECO:0000313" key="1">
    <source>
        <dbReference type="EMBL" id="CAG6782412.1"/>
    </source>
</evidence>
<dbReference type="EMBL" id="HBUF01627251">
    <property type="protein sequence ID" value="CAG6782412.1"/>
    <property type="molecule type" value="Transcribed_RNA"/>
</dbReference>
<dbReference type="AlphaFoldDB" id="A0A8D9F9Z7"/>
<protein>
    <submittedName>
        <fullName evidence="1">Uncharacterized protein</fullName>
    </submittedName>
</protein>
<reference evidence="1" key="1">
    <citation type="submission" date="2021-05" db="EMBL/GenBank/DDBJ databases">
        <authorList>
            <person name="Alioto T."/>
            <person name="Alioto T."/>
            <person name="Gomez Garrido J."/>
        </authorList>
    </citation>
    <scope>NUCLEOTIDE SEQUENCE</scope>
</reference>